<dbReference type="NCBIfam" id="TIGR02241">
    <property type="entry name" value="conserved hypothetical phage tail region protein"/>
    <property type="match status" value="1"/>
</dbReference>
<comment type="caution">
    <text evidence="1">The sequence shown here is derived from an EMBL/GenBank/DDBJ whole genome shotgun (WGS) entry which is preliminary data.</text>
</comment>
<dbReference type="PANTHER" id="PTHR38009">
    <property type="entry name" value="CONSERVED HYPOTHETICAL PHAGE TAIL PROTEIN"/>
    <property type="match status" value="1"/>
</dbReference>
<gene>
    <name evidence="1" type="ORF">DF017_34060</name>
</gene>
<organism evidence="1 2">
    <name type="scientific">Burkholderia stagnalis</name>
    <dbReference type="NCBI Taxonomy" id="1503054"/>
    <lineage>
        <taxon>Bacteria</taxon>
        <taxon>Pseudomonadati</taxon>
        <taxon>Pseudomonadota</taxon>
        <taxon>Betaproteobacteria</taxon>
        <taxon>Burkholderiales</taxon>
        <taxon>Burkholderiaceae</taxon>
        <taxon>Burkholderia</taxon>
        <taxon>Burkholderia cepacia complex</taxon>
    </lineage>
</organism>
<name>A0ABX9YF29_9BURK</name>
<protein>
    <submittedName>
        <fullName evidence="1">Phage tail protein</fullName>
    </submittedName>
</protein>
<proteinExistence type="predicted"/>
<evidence type="ECO:0000313" key="2">
    <source>
        <dbReference type="Proteomes" id="UP000281098"/>
    </source>
</evidence>
<dbReference type="InterPro" id="IPR011747">
    <property type="entry name" value="CHP02241"/>
</dbReference>
<dbReference type="EMBL" id="QTPM01000078">
    <property type="protein sequence ID" value="RQY80467.1"/>
    <property type="molecule type" value="Genomic_DNA"/>
</dbReference>
<evidence type="ECO:0000313" key="1">
    <source>
        <dbReference type="EMBL" id="RQY80467.1"/>
    </source>
</evidence>
<reference evidence="1 2" key="1">
    <citation type="submission" date="2018-08" db="EMBL/GenBank/DDBJ databases">
        <title>Comparative analysis of Burkholderia isolates from Puerto Rico.</title>
        <authorList>
            <person name="Hall C."/>
            <person name="Sahl J."/>
            <person name="Wagner D."/>
        </authorList>
    </citation>
    <scope>NUCLEOTIDE SEQUENCE [LARGE SCALE GENOMIC DNA]</scope>
    <source>
        <strain evidence="1 2">Bp8966</strain>
    </source>
</reference>
<dbReference type="PANTHER" id="PTHR38009:SF1">
    <property type="entry name" value="CONSERVED HYPOTHETICAL PHAGE TAIL PROTEIN"/>
    <property type="match status" value="1"/>
</dbReference>
<dbReference type="InterPro" id="IPR010667">
    <property type="entry name" value="Phage_T4_Gp19"/>
</dbReference>
<dbReference type="Pfam" id="PF06841">
    <property type="entry name" value="Phage_T4_gp19"/>
    <property type="match status" value="1"/>
</dbReference>
<dbReference type="Proteomes" id="UP000281098">
    <property type="component" value="Unassembled WGS sequence"/>
</dbReference>
<dbReference type="RefSeq" id="WP_124491883.1">
    <property type="nucleotide sequence ID" value="NZ_QTOI01000077.1"/>
</dbReference>
<accession>A0ABX9YF29</accession>
<keyword evidence="2" id="KW-1185">Reference proteome</keyword>
<sequence>MKNVINQLHEPSLVHRFRVSVFIKRIPSPLDMNFAQVSGLGRSLSVSEMREGGDSMGALRLTERVNAGSLVLQHGMMVATPMMMLFDQALRNFTRTYVTAMVLLLNGKGLPVCSWTLTDAIPTKWDTGNLDASSDQVLINSLELAYRELHWMGVRR</sequence>